<evidence type="ECO:0000259" key="4">
    <source>
        <dbReference type="PROSITE" id="PS50930"/>
    </source>
</evidence>
<feature type="modified residue" description="4-aspartylphosphate" evidence="2">
    <location>
        <position position="58"/>
    </location>
</feature>
<dbReference type="GO" id="GO:0005829">
    <property type="term" value="C:cytosol"/>
    <property type="evidence" value="ECO:0007669"/>
    <property type="project" value="TreeGrafter"/>
</dbReference>
<keyword evidence="1" id="KW-0238">DNA-binding</keyword>
<gene>
    <name evidence="5" type="ORF">HN018_18225</name>
</gene>
<dbReference type="PROSITE" id="PS50110">
    <property type="entry name" value="RESPONSE_REGULATORY"/>
    <property type="match status" value="1"/>
</dbReference>
<evidence type="ECO:0000313" key="5">
    <source>
        <dbReference type="EMBL" id="QKE91710.1"/>
    </source>
</evidence>
<dbReference type="EMBL" id="CP053708">
    <property type="protein sequence ID" value="QKE91710.1"/>
    <property type="molecule type" value="Genomic_DNA"/>
</dbReference>
<dbReference type="Gene3D" id="2.40.50.1020">
    <property type="entry name" value="LytTr DNA-binding domain"/>
    <property type="match status" value="1"/>
</dbReference>
<dbReference type="GO" id="GO:0000976">
    <property type="term" value="F:transcription cis-regulatory region binding"/>
    <property type="evidence" value="ECO:0007669"/>
    <property type="project" value="TreeGrafter"/>
</dbReference>
<dbReference type="GO" id="GO:0006355">
    <property type="term" value="P:regulation of DNA-templated transcription"/>
    <property type="evidence" value="ECO:0007669"/>
    <property type="project" value="TreeGrafter"/>
</dbReference>
<dbReference type="PANTHER" id="PTHR48111:SF69">
    <property type="entry name" value="RESPONSE REGULATOR RECEIVER"/>
    <property type="match status" value="1"/>
</dbReference>
<dbReference type="AlphaFoldDB" id="A0A6M8HTR6"/>
<dbReference type="SUPFAM" id="SSF52172">
    <property type="entry name" value="CheY-like"/>
    <property type="match status" value="1"/>
</dbReference>
<feature type="domain" description="HTH LytTR-type" evidence="4">
    <location>
        <begin position="141"/>
        <end position="245"/>
    </location>
</feature>
<organism evidence="5 6">
    <name type="scientific">Lichenicola cladoniae</name>
    <dbReference type="NCBI Taxonomy" id="1484109"/>
    <lineage>
        <taxon>Bacteria</taxon>
        <taxon>Pseudomonadati</taxon>
        <taxon>Pseudomonadota</taxon>
        <taxon>Alphaproteobacteria</taxon>
        <taxon>Acetobacterales</taxon>
        <taxon>Acetobacteraceae</taxon>
        <taxon>Lichenicola</taxon>
    </lineage>
</organism>
<evidence type="ECO:0000256" key="2">
    <source>
        <dbReference type="PROSITE-ProRule" id="PRU00169"/>
    </source>
</evidence>
<dbReference type="PANTHER" id="PTHR48111">
    <property type="entry name" value="REGULATOR OF RPOS"/>
    <property type="match status" value="1"/>
</dbReference>
<dbReference type="InterPro" id="IPR011006">
    <property type="entry name" value="CheY-like_superfamily"/>
</dbReference>
<dbReference type="Pfam" id="PF00072">
    <property type="entry name" value="Response_reg"/>
    <property type="match status" value="1"/>
</dbReference>
<name>A0A6M8HTR6_9PROT</name>
<evidence type="ECO:0000313" key="6">
    <source>
        <dbReference type="Proteomes" id="UP000500767"/>
    </source>
</evidence>
<evidence type="ECO:0000259" key="3">
    <source>
        <dbReference type="PROSITE" id="PS50110"/>
    </source>
</evidence>
<dbReference type="Proteomes" id="UP000500767">
    <property type="component" value="Chromosome"/>
</dbReference>
<dbReference type="PROSITE" id="PS50930">
    <property type="entry name" value="HTH_LYTTR"/>
    <property type="match status" value="1"/>
</dbReference>
<sequence>MTEQALRTLVVDDEELAVRRLVLLCAEIPGIDIVGTESDGRRAIEAIRRHRPALVLLDISMPELDGLAVARSADLLPIRPAVVFCTASEQHALAAFELAAVDYLLKPVSVERLSRAVDRARLLGPSGQGQTSSPGSPVDSIWVPHRGAMLRIRTVDIDRIEAERDYMRIHAGGASYLLLETITRLEGLLDPDRFIRLRRSVIVRRDQLAGLRHVGAGLWEATLRDGTAIRIGGTFLRSVKAMVEQRT</sequence>
<dbReference type="KEGG" id="lck:HN018_18225"/>
<dbReference type="Pfam" id="PF04397">
    <property type="entry name" value="LytTR"/>
    <property type="match status" value="1"/>
</dbReference>
<dbReference type="SMART" id="SM00448">
    <property type="entry name" value="REC"/>
    <property type="match status" value="1"/>
</dbReference>
<dbReference type="InterPro" id="IPR007492">
    <property type="entry name" value="LytTR_DNA-bd_dom"/>
</dbReference>
<evidence type="ECO:0000256" key="1">
    <source>
        <dbReference type="ARBA" id="ARBA00023125"/>
    </source>
</evidence>
<dbReference type="GO" id="GO:0032993">
    <property type="term" value="C:protein-DNA complex"/>
    <property type="evidence" value="ECO:0007669"/>
    <property type="project" value="TreeGrafter"/>
</dbReference>
<dbReference type="InterPro" id="IPR001789">
    <property type="entry name" value="Sig_transdc_resp-reg_receiver"/>
</dbReference>
<dbReference type="InterPro" id="IPR039420">
    <property type="entry name" value="WalR-like"/>
</dbReference>
<dbReference type="SMART" id="SM00850">
    <property type="entry name" value="LytTR"/>
    <property type="match status" value="1"/>
</dbReference>
<keyword evidence="2" id="KW-0597">Phosphoprotein</keyword>
<dbReference type="Gene3D" id="3.40.50.2300">
    <property type="match status" value="1"/>
</dbReference>
<accession>A0A6M8HTR6</accession>
<keyword evidence="6" id="KW-1185">Reference proteome</keyword>
<reference evidence="5 6" key="1">
    <citation type="journal article" date="2014" name="World J. Microbiol. Biotechnol.">
        <title>Biodiversity and physiological characteristics of Antarctic and Arctic lichens-associated bacteria.</title>
        <authorList>
            <person name="Lee Y.M."/>
            <person name="Kim E.H."/>
            <person name="Lee H.K."/>
            <person name="Hong S.G."/>
        </authorList>
    </citation>
    <scope>NUCLEOTIDE SEQUENCE [LARGE SCALE GENOMIC DNA]</scope>
    <source>
        <strain evidence="5 6">PAMC 26569</strain>
    </source>
</reference>
<protein>
    <submittedName>
        <fullName evidence="5">Response regulator transcription factor</fullName>
    </submittedName>
</protein>
<dbReference type="GO" id="GO:0000156">
    <property type="term" value="F:phosphorelay response regulator activity"/>
    <property type="evidence" value="ECO:0007669"/>
    <property type="project" value="TreeGrafter"/>
</dbReference>
<proteinExistence type="predicted"/>
<dbReference type="RefSeq" id="WP_171835327.1">
    <property type="nucleotide sequence ID" value="NZ_CP053708.1"/>
</dbReference>
<feature type="domain" description="Response regulatory" evidence="3">
    <location>
        <begin position="7"/>
        <end position="121"/>
    </location>
</feature>